<dbReference type="GO" id="GO:0016149">
    <property type="term" value="F:translation release factor activity, codon specific"/>
    <property type="evidence" value="ECO:0007669"/>
    <property type="project" value="UniProtKB-UniRule"/>
</dbReference>
<evidence type="ECO:0000256" key="4">
    <source>
        <dbReference type="HAMAP-Rule" id="MF_00094"/>
    </source>
</evidence>
<comment type="similarity">
    <text evidence="1 4">Belongs to the prokaryotic/mitochondrial release factor family.</text>
</comment>
<dbReference type="AlphaFoldDB" id="A0A2J6X6N0"/>
<evidence type="ECO:0000256" key="6">
    <source>
        <dbReference type="SAM" id="Coils"/>
    </source>
</evidence>
<dbReference type="EMBL" id="PNIX01000207">
    <property type="protein sequence ID" value="PMP82484.1"/>
    <property type="molecule type" value="Genomic_DNA"/>
</dbReference>
<evidence type="ECO:0000256" key="3">
    <source>
        <dbReference type="ARBA" id="ARBA00022917"/>
    </source>
</evidence>
<evidence type="ECO:0000256" key="2">
    <source>
        <dbReference type="ARBA" id="ARBA00022481"/>
    </source>
</evidence>
<evidence type="ECO:0000259" key="7">
    <source>
        <dbReference type="SMART" id="SM00937"/>
    </source>
</evidence>
<comment type="function">
    <text evidence="4">Peptide chain release factor 2 directs the termination of translation in response to the peptide chain termination codons UGA and UAA.</text>
</comment>
<keyword evidence="6" id="KW-0175">Coiled coil</keyword>
<dbReference type="HAMAP" id="MF_00094">
    <property type="entry name" value="Rel_fac_2"/>
    <property type="match status" value="1"/>
</dbReference>
<keyword evidence="2 4" id="KW-0488">Methylation</keyword>
<dbReference type="Gene3D" id="3.30.160.20">
    <property type="match status" value="1"/>
</dbReference>
<dbReference type="SMART" id="SM00937">
    <property type="entry name" value="PCRF"/>
    <property type="match status" value="1"/>
</dbReference>
<dbReference type="InterPro" id="IPR005139">
    <property type="entry name" value="PCRF"/>
</dbReference>
<comment type="subcellular location">
    <subcellularLocation>
        <location evidence="4">Cytoplasm</location>
    </subcellularLocation>
</comment>
<feature type="modified residue" description="N5-methylglutamine" evidence="4">
    <location>
        <position position="249"/>
    </location>
</feature>
<evidence type="ECO:0000256" key="5">
    <source>
        <dbReference type="NCBIfam" id="TIGR00020"/>
    </source>
</evidence>
<feature type="coiled-coil region" evidence="6">
    <location>
        <begin position="68"/>
        <end position="109"/>
    </location>
</feature>
<evidence type="ECO:0000256" key="1">
    <source>
        <dbReference type="ARBA" id="ARBA00010835"/>
    </source>
</evidence>
<dbReference type="InterPro" id="IPR000352">
    <property type="entry name" value="Pep_chain_release_fac_I"/>
</dbReference>
<dbReference type="PANTHER" id="PTHR43116:SF3">
    <property type="entry name" value="CLASS I PEPTIDE CHAIN RELEASE FACTOR"/>
    <property type="match status" value="1"/>
</dbReference>
<dbReference type="Pfam" id="PF03462">
    <property type="entry name" value="PCRF"/>
    <property type="match status" value="1"/>
</dbReference>
<dbReference type="InterPro" id="IPR004374">
    <property type="entry name" value="PrfB"/>
</dbReference>
<name>A0A2J6X6N0_9BACT</name>
<dbReference type="NCBIfam" id="TIGR00020">
    <property type="entry name" value="prfB"/>
    <property type="match status" value="1"/>
</dbReference>
<keyword evidence="3 4" id="KW-0648">Protein biosynthesis</keyword>
<dbReference type="Pfam" id="PF00472">
    <property type="entry name" value="RF-1"/>
    <property type="match status" value="1"/>
</dbReference>
<evidence type="ECO:0000313" key="9">
    <source>
        <dbReference type="Proteomes" id="UP000236910"/>
    </source>
</evidence>
<keyword evidence="4" id="KW-0963">Cytoplasm</keyword>
<feature type="domain" description="Peptide chain release factor" evidence="7">
    <location>
        <begin position="83"/>
        <end position="192"/>
    </location>
</feature>
<dbReference type="Gene3D" id="1.20.58.410">
    <property type="entry name" value="Release factor"/>
    <property type="match status" value="1"/>
</dbReference>
<proteinExistence type="inferred from homology"/>
<dbReference type="GO" id="GO:0005737">
    <property type="term" value="C:cytoplasm"/>
    <property type="evidence" value="ECO:0007669"/>
    <property type="project" value="UniProtKB-SubCell"/>
</dbReference>
<dbReference type="Proteomes" id="UP000236910">
    <property type="component" value="Unassembled WGS sequence"/>
</dbReference>
<dbReference type="SUPFAM" id="SSF75620">
    <property type="entry name" value="Release factor"/>
    <property type="match status" value="1"/>
</dbReference>
<dbReference type="PANTHER" id="PTHR43116">
    <property type="entry name" value="PEPTIDE CHAIN RELEASE FACTOR 2"/>
    <property type="match status" value="1"/>
</dbReference>
<dbReference type="InterPro" id="IPR045853">
    <property type="entry name" value="Pep_chain_release_fac_I_sf"/>
</dbReference>
<protein>
    <recommendedName>
        <fullName evidence="4 5">Peptide chain release factor 2</fullName>
        <shortName evidence="4">RF-2</shortName>
    </recommendedName>
</protein>
<accession>A0A2J6X6N0</accession>
<sequence>MITDETKRQILETIEKIETLLDPEWLKEHEETVKTLENRTLDKDFWKSPDSKETLKLLSMTKKEISKFRELETLKNDLQTLLELYEESEENLDKEALEVLENANKLVREFEIERFLSEPYDDLNAFVSFSSGAGGVDAQDWTSMLLKMYLRFFEKKGFEAKIIDQTVGEEAGIKSATVYVKGEFAYGLLKGESGVHRLVRISPFDANRRRHTSFALVEVLPDLGEVEDIEIDEKDLKIEIFRASGHGGQNVQKVETAVRITHIPTGITAICQDERSQSQNKAMAMKILKSRLMVLEKKKQEETLKGLKGAFRSIEWGNEIRSYVLQPYKLVKDHRTGVEIGNVDEVLEGELDEFIWAYLKSKK</sequence>
<organism evidence="8 9">
    <name type="scientific">Caldisericum exile</name>
    <dbReference type="NCBI Taxonomy" id="693075"/>
    <lineage>
        <taxon>Bacteria</taxon>
        <taxon>Pseudomonadati</taxon>
        <taxon>Caldisericota/Cryosericota group</taxon>
        <taxon>Caldisericota</taxon>
        <taxon>Caldisericia</taxon>
        <taxon>Caldisericales</taxon>
        <taxon>Caldisericaceae</taxon>
        <taxon>Caldisericum</taxon>
    </lineage>
</organism>
<comment type="caution">
    <text evidence="8">The sequence shown here is derived from an EMBL/GenBank/DDBJ whole genome shotgun (WGS) entry which is preliminary data.</text>
</comment>
<dbReference type="Gene3D" id="3.30.70.1660">
    <property type="match status" value="1"/>
</dbReference>
<comment type="PTM">
    <text evidence="4">Methylated by PrmC. Methylation increases the termination efficiency of RF2.</text>
</comment>
<reference evidence="8 9" key="1">
    <citation type="submission" date="2018-01" db="EMBL/GenBank/DDBJ databases">
        <title>Metagenomic assembled genomes from two thermal pools in the Uzon Caldera, Kamchatka, Russia.</title>
        <authorList>
            <person name="Wilkins L."/>
            <person name="Ettinger C."/>
        </authorList>
    </citation>
    <scope>NUCLEOTIDE SEQUENCE [LARGE SCALE GENOMIC DNA]</scope>
    <source>
        <strain evidence="8">ARK-10</strain>
    </source>
</reference>
<dbReference type="FunFam" id="3.30.160.20:FF:000004">
    <property type="entry name" value="Peptide chain release factor 1"/>
    <property type="match status" value="1"/>
</dbReference>
<gene>
    <name evidence="4" type="primary">prfB</name>
    <name evidence="8" type="ORF">C0175_03555</name>
</gene>
<evidence type="ECO:0000313" key="8">
    <source>
        <dbReference type="EMBL" id="PMP82484.1"/>
    </source>
</evidence>